<dbReference type="RefSeq" id="WP_119349125.1">
    <property type="nucleotide sequence ID" value="NZ_JBFHKJ010000173.1"/>
</dbReference>
<proteinExistence type="inferred from homology"/>
<organism evidence="4 5">
    <name type="scientific">Mariniphaga sediminis</name>
    <dbReference type="NCBI Taxonomy" id="1628158"/>
    <lineage>
        <taxon>Bacteria</taxon>
        <taxon>Pseudomonadati</taxon>
        <taxon>Bacteroidota</taxon>
        <taxon>Bacteroidia</taxon>
        <taxon>Marinilabiliales</taxon>
        <taxon>Prolixibacteraceae</taxon>
        <taxon>Mariniphaga</taxon>
    </lineage>
</organism>
<dbReference type="PANTHER" id="PTHR43639:SF1">
    <property type="entry name" value="SHORT-CHAIN DEHYDROGENASE_REDUCTASE FAMILY PROTEIN"/>
    <property type="match status" value="1"/>
</dbReference>
<sequence length="242" mass="26784">MNKTALVTGASKRIGKSITEHLASNGWDVVIHFNTSEEPAKKLETLLQQKYPQQNFSRIQANLVSEKEVEKLIPLVVSETGSFNLLVNNASVFLPGYLKETTTGLFDSQMNINFKAPFLLMRDFALHCKKGNIVNFVDTRITTSKSNFAAYSLSKKALWELTKMAALEFAPDIRVNAIAPGVSLPPEDKSEQYLWGLAENIPMKKPGGVVPILKSIDYILENDHLTGQLLFADGGENLGQND</sequence>
<dbReference type="GO" id="GO:0016491">
    <property type="term" value="F:oxidoreductase activity"/>
    <property type="evidence" value="ECO:0007669"/>
    <property type="project" value="UniProtKB-KW"/>
</dbReference>
<dbReference type="PRINTS" id="PR00080">
    <property type="entry name" value="SDRFAMILY"/>
</dbReference>
<dbReference type="PRINTS" id="PR00081">
    <property type="entry name" value="GDHRDH"/>
</dbReference>
<dbReference type="EMBL" id="QWET01000004">
    <property type="protein sequence ID" value="RIH65889.1"/>
    <property type="molecule type" value="Genomic_DNA"/>
</dbReference>
<dbReference type="InterPro" id="IPR036291">
    <property type="entry name" value="NAD(P)-bd_dom_sf"/>
</dbReference>
<dbReference type="OrthoDB" id="597510at2"/>
<dbReference type="InterPro" id="IPR002347">
    <property type="entry name" value="SDR_fam"/>
</dbReference>
<evidence type="ECO:0000256" key="1">
    <source>
        <dbReference type="ARBA" id="ARBA00006484"/>
    </source>
</evidence>
<evidence type="ECO:0000256" key="3">
    <source>
        <dbReference type="RuleBase" id="RU000363"/>
    </source>
</evidence>
<protein>
    <submittedName>
        <fullName evidence="4">SDR family NAD(P)-dependent oxidoreductase</fullName>
    </submittedName>
</protein>
<dbReference type="SUPFAM" id="SSF51735">
    <property type="entry name" value="NAD(P)-binding Rossmann-fold domains"/>
    <property type="match status" value="1"/>
</dbReference>
<comment type="similarity">
    <text evidence="1 3">Belongs to the short-chain dehydrogenases/reductases (SDR) family.</text>
</comment>
<gene>
    <name evidence="4" type="ORF">D1164_06380</name>
</gene>
<name>A0A399D2M9_9BACT</name>
<dbReference type="Gene3D" id="3.40.50.720">
    <property type="entry name" value="NAD(P)-binding Rossmann-like Domain"/>
    <property type="match status" value="1"/>
</dbReference>
<evidence type="ECO:0000256" key="2">
    <source>
        <dbReference type="ARBA" id="ARBA00023002"/>
    </source>
</evidence>
<dbReference type="Pfam" id="PF00106">
    <property type="entry name" value="adh_short"/>
    <property type="match status" value="1"/>
</dbReference>
<evidence type="ECO:0000313" key="4">
    <source>
        <dbReference type="EMBL" id="RIH65889.1"/>
    </source>
</evidence>
<reference evidence="4 5" key="1">
    <citation type="journal article" date="2015" name="Int. J. Syst. Evol. Microbiol.">
        <title>Mariniphaga sediminis sp. nov., isolated from coastal sediment.</title>
        <authorList>
            <person name="Wang F.Q."/>
            <person name="Shen Q.Y."/>
            <person name="Chen G.J."/>
            <person name="Du Z.J."/>
        </authorList>
    </citation>
    <scope>NUCLEOTIDE SEQUENCE [LARGE SCALE GENOMIC DNA]</scope>
    <source>
        <strain evidence="4 5">SY21</strain>
    </source>
</reference>
<accession>A0A399D2M9</accession>
<dbReference type="Proteomes" id="UP000266441">
    <property type="component" value="Unassembled WGS sequence"/>
</dbReference>
<evidence type="ECO:0000313" key="5">
    <source>
        <dbReference type="Proteomes" id="UP000266441"/>
    </source>
</evidence>
<keyword evidence="2" id="KW-0560">Oxidoreductase</keyword>
<dbReference type="PANTHER" id="PTHR43639">
    <property type="entry name" value="OXIDOREDUCTASE, SHORT-CHAIN DEHYDROGENASE/REDUCTASE FAMILY (AFU_ORTHOLOGUE AFUA_5G02870)"/>
    <property type="match status" value="1"/>
</dbReference>
<keyword evidence="5" id="KW-1185">Reference proteome</keyword>
<dbReference type="AlphaFoldDB" id="A0A399D2M9"/>
<comment type="caution">
    <text evidence="4">The sequence shown here is derived from an EMBL/GenBank/DDBJ whole genome shotgun (WGS) entry which is preliminary data.</text>
</comment>